<organism evidence="1">
    <name type="scientific">marine sediment metagenome</name>
    <dbReference type="NCBI Taxonomy" id="412755"/>
    <lineage>
        <taxon>unclassified sequences</taxon>
        <taxon>metagenomes</taxon>
        <taxon>ecological metagenomes</taxon>
    </lineage>
</organism>
<comment type="caution">
    <text evidence="1">The sequence shown here is derived from an EMBL/GenBank/DDBJ whole genome shotgun (WGS) entry which is preliminary data.</text>
</comment>
<protein>
    <submittedName>
        <fullName evidence="1">Uncharacterized protein</fullName>
    </submittedName>
</protein>
<sequence>MSSWLIRSMKQTIVHWGDPTFDEYNKPTWDSNWPEEILARWENRTDKFIGPQGKEELSQAVVYTTETIALNGFLFLGALNDLDSAQDPTTQAGAYQVRRVENVTDFKNTKTTLYKVFLGTKGG</sequence>
<evidence type="ECO:0000313" key="1">
    <source>
        <dbReference type="EMBL" id="KKN42007.1"/>
    </source>
</evidence>
<accession>A0A0F9QYF5</accession>
<gene>
    <name evidence="1" type="ORF">LCGC14_0717670</name>
</gene>
<name>A0A0F9QYF5_9ZZZZ</name>
<reference evidence="1" key="1">
    <citation type="journal article" date="2015" name="Nature">
        <title>Complex archaea that bridge the gap between prokaryotes and eukaryotes.</title>
        <authorList>
            <person name="Spang A."/>
            <person name="Saw J.H."/>
            <person name="Jorgensen S.L."/>
            <person name="Zaremba-Niedzwiedzka K."/>
            <person name="Martijn J."/>
            <person name="Lind A.E."/>
            <person name="van Eijk R."/>
            <person name="Schleper C."/>
            <person name="Guy L."/>
            <person name="Ettema T.J."/>
        </authorList>
    </citation>
    <scope>NUCLEOTIDE SEQUENCE</scope>
</reference>
<dbReference type="AlphaFoldDB" id="A0A0F9QYF5"/>
<proteinExistence type="predicted"/>
<dbReference type="EMBL" id="LAZR01001611">
    <property type="protein sequence ID" value="KKN42007.1"/>
    <property type="molecule type" value="Genomic_DNA"/>
</dbReference>